<comment type="caution">
    <text evidence="2">The sequence shown here is derived from an EMBL/GenBank/DDBJ whole genome shotgun (WGS) entry which is preliminary data.</text>
</comment>
<evidence type="ECO:0000313" key="2">
    <source>
        <dbReference type="EMBL" id="MBT1073443.1"/>
    </source>
</evidence>
<feature type="signal peptide" evidence="1">
    <location>
        <begin position="1"/>
        <end position="20"/>
    </location>
</feature>
<evidence type="ECO:0000313" key="3">
    <source>
        <dbReference type="Proteomes" id="UP000784128"/>
    </source>
</evidence>
<dbReference type="EMBL" id="JAHDYS010000022">
    <property type="protein sequence ID" value="MBT1073443.1"/>
    <property type="molecule type" value="Genomic_DNA"/>
</dbReference>
<evidence type="ECO:0008006" key="4">
    <source>
        <dbReference type="Google" id="ProtNLM"/>
    </source>
</evidence>
<protein>
    <recommendedName>
        <fullName evidence="4">YtkA-like domain-containing protein</fullName>
    </recommendedName>
</protein>
<keyword evidence="1" id="KW-0732">Signal</keyword>
<name>A0ABS5UCK0_9BACT</name>
<accession>A0ABS5UCK0</accession>
<feature type="chain" id="PRO_5047369283" description="YtkA-like domain-containing protein" evidence="1">
    <location>
        <begin position="21"/>
        <end position="180"/>
    </location>
</feature>
<reference evidence="2 3" key="1">
    <citation type="submission" date="2021-05" db="EMBL/GenBank/DDBJ databases">
        <title>The draft genome of Geobacter chapellei DSM 13688.</title>
        <authorList>
            <person name="Xu Z."/>
            <person name="Masuda Y."/>
            <person name="Itoh H."/>
            <person name="Senoo K."/>
        </authorList>
    </citation>
    <scope>NUCLEOTIDE SEQUENCE [LARGE SCALE GENOMIC DNA]</scope>
    <source>
        <strain evidence="2 3">DSM 13688</strain>
    </source>
</reference>
<dbReference type="RefSeq" id="WP_214301496.1">
    <property type="nucleotide sequence ID" value="NZ_JAHDYS010000022.1"/>
</dbReference>
<keyword evidence="3" id="KW-1185">Reference proteome</keyword>
<gene>
    <name evidence="2" type="ORF">KJB30_16760</name>
</gene>
<dbReference type="Proteomes" id="UP000784128">
    <property type="component" value="Unassembled WGS sequence"/>
</dbReference>
<proteinExistence type="predicted"/>
<sequence length="180" mass="19884">MKILLTCFFLLLSVTASVFGNETMGWRQDGKSIQNEDARKSINGFGAALIITPDLDWDAKWNTPADTSPRFSTVDKLKVGSEATILIFFANPKLNSDGNVNVTCDVKISRPNSKVTENKGLRGFTGKLQGAITNTFLTESVIKFVGEPSDPIGEWIIDVTVHDNYRQISVPLRAKFELTK</sequence>
<evidence type="ECO:0000256" key="1">
    <source>
        <dbReference type="SAM" id="SignalP"/>
    </source>
</evidence>
<organism evidence="2 3">
    <name type="scientific">Pelotalea chapellei</name>
    <dbReference type="NCBI Taxonomy" id="44671"/>
    <lineage>
        <taxon>Bacteria</taxon>
        <taxon>Pseudomonadati</taxon>
        <taxon>Thermodesulfobacteriota</taxon>
        <taxon>Desulfuromonadia</taxon>
        <taxon>Geobacterales</taxon>
        <taxon>Geobacteraceae</taxon>
        <taxon>Pelotalea</taxon>
    </lineage>
</organism>